<reference evidence="1 2" key="1">
    <citation type="submission" date="2018-07" db="EMBL/GenBank/DDBJ databases">
        <title>Draft Genome Sequence of Pseudomonas fluorescens AHK-1 associated with canker disease of kiwifruit.</title>
        <authorList>
            <person name="Wu Z."/>
        </authorList>
    </citation>
    <scope>NUCLEOTIDE SEQUENCE [LARGE SCALE GENOMIC DNA]</scope>
    <source>
        <strain evidence="1 2">AHK-1</strain>
    </source>
</reference>
<evidence type="ECO:0000313" key="1">
    <source>
        <dbReference type="EMBL" id="RDS92732.1"/>
    </source>
</evidence>
<evidence type="ECO:0000313" key="2">
    <source>
        <dbReference type="Proteomes" id="UP000255541"/>
    </source>
</evidence>
<name>A0A7Z6QRT4_PSEFL</name>
<proteinExistence type="predicted"/>
<dbReference type="EMBL" id="QRBA01000001">
    <property type="protein sequence ID" value="RDS92732.1"/>
    <property type="molecule type" value="Genomic_DNA"/>
</dbReference>
<dbReference type="Proteomes" id="UP000255541">
    <property type="component" value="Unassembled WGS sequence"/>
</dbReference>
<dbReference type="AlphaFoldDB" id="A0A7Z6QRT4"/>
<organism evidence="1 2">
    <name type="scientific">Pseudomonas fluorescens</name>
    <dbReference type="NCBI Taxonomy" id="294"/>
    <lineage>
        <taxon>Bacteria</taxon>
        <taxon>Pseudomonadati</taxon>
        <taxon>Pseudomonadota</taxon>
        <taxon>Gammaproteobacteria</taxon>
        <taxon>Pseudomonadales</taxon>
        <taxon>Pseudomonadaceae</taxon>
        <taxon>Pseudomonas</taxon>
    </lineage>
</organism>
<accession>A0A7Z6QRT4</accession>
<protein>
    <submittedName>
        <fullName evidence="1">Uncharacterized protein</fullName>
    </submittedName>
</protein>
<gene>
    <name evidence="1" type="ORF">DL347_00310</name>
</gene>
<sequence>MRAKAAIQQLFTDQMSAGRSSWRQGLDILGPCKRKNPRLEGLLRQNVVGCHPADLAEFPFSTPYEKRIERSMFVLKRFSNSRLSTLLHL</sequence>
<comment type="caution">
    <text evidence="1">The sequence shown here is derived from an EMBL/GenBank/DDBJ whole genome shotgun (WGS) entry which is preliminary data.</text>
</comment>